<evidence type="ECO:0000313" key="3">
    <source>
        <dbReference type="Proteomes" id="UP001148786"/>
    </source>
</evidence>
<accession>A0A9W8JQG2</accession>
<evidence type="ECO:0000313" key="2">
    <source>
        <dbReference type="EMBL" id="KAJ3500856.1"/>
    </source>
</evidence>
<organism evidence="2 3">
    <name type="scientific">Agrocybe chaxingu</name>
    <dbReference type="NCBI Taxonomy" id="84603"/>
    <lineage>
        <taxon>Eukaryota</taxon>
        <taxon>Fungi</taxon>
        <taxon>Dikarya</taxon>
        <taxon>Basidiomycota</taxon>
        <taxon>Agaricomycotina</taxon>
        <taxon>Agaricomycetes</taxon>
        <taxon>Agaricomycetidae</taxon>
        <taxon>Agaricales</taxon>
        <taxon>Agaricineae</taxon>
        <taxon>Strophariaceae</taxon>
        <taxon>Agrocybe</taxon>
    </lineage>
</organism>
<feature type="region of interest" description="Disordered" evidence="1">
    <location>
        <begin position="78"/>
        <end position="194"/>
    </location>
</feature>
<keyword evidence="3" id="KW-1185">Reference proteome</keyword>
<dbReference type="AlphaFoldDB" id="A0A9W8JQG2"/>
<feature type="compositionally biased region" description="Basic residues" evidence="1">
    <location>
        <begin position="144"/>
        <end position="154"/>
    </location>
</feature>
<comment type="caution">
    <text evidence="2">The sequence shown here is derived from an EMBL/GenBank/DDBJ whole genome shotgun (WGS) entry which is preliminary data.</text>
</comment>
<proteinExistence type="predicted"/>
<sequence length="221" mass="23511">MFLFHPQAVGAANTNVPGVVQINVANTTGQQPTAVNGVQVQVQVDGASSISINAVPAQNGSSSSSTSNTNLQSIVQQAQPQLQLQPAPQPQPQTFPNGDTDSSEEDEDAVPRRYLRIRDFNPYLFSETPESLPIPPEDEAAGKGKGKGRARWRVPRLVQGPSKTSGKGRVQGGHHQRAAVHGDHQRGQVRGDGCDDGRLSVVAAEGRGKAGKLKRVEVLMM</sequence>
<dbReference type="Proteomes" id="UP001148786">
    <property type="component" value="Unassembled WGS sequence"/>
</dbReference>
<gene>
    <name evidence="2" type="ORF">NLJ89_g9604</name>
</gene>
<name>A0A9W8JQG2_9AGAR</name>
<reference evidence="2" key="1">
    <citation type="submission" date="2022-07" db="EMBL/GenBank/DDBJ databases">
        <title>Genome Sequence of Agrocybe chaxingu.</title>
        <authorList>
            <person name="Buettner E."/>
        </authorList>
    </citation>
    <scope>NUCLEOTIDE SEQUENCE</scope>
    <source>
        <strain evidence="2">MP-N11</strain>
    </source>
</reference>
<dbReference type="EMBL" id="JANKHO010001532">
    <property type="protein sequence ID" value="KAJ3500856.1"/>
    <property type="molecule type" value="Genomic_DNA"/>
</dbReference>
<protein>
    <submittedName>
        <fullName evidence="2">Uncharacterized protein</fullName>
    </submittedName>
</protein>
<evidence type="ECO:0000256" key="1">
    <source>
        <dbReference type="SAM" id="MobiDB-lite"/>
    </source>
</evidence>